<dbReference type="Gene3D" id="3.30.300.20">
    <property type="match status" value="1"/>
</dbReference>
<dbReference type="Gene3D" id="3.40.50.300">
    <property type="entry name" value="P-loop containing nucleotide triphosphate hydrolases"/>
    <property type="match status" value="2"/>
</dbReference>
<evidence type="ECO:0000256" key="10">
    <source>
        <dbReference type="RuleBase" id="RU004481"/>
    </source>
</evidence>
<dbReference type="PANTHER" id="PTHR43834:SF6">
    <property type="entry name" value="GTPASE DER"/>
    <property type="match status" value="1"/>
</dbReference>
<dbReference type="GO" id="GO:0043022">
    <property type="term" value="F:ribosome binding"/>
    <property type="evidence" value="ECO:0007669"/>
    <property type="project" value="TreeGrafter"/>
</dbReference>
<dbReference type="Proteomes" id="UP000502260">
    <property type="component" value="Chromosome"/>
</dbReference>
<evidence type="ECO:0000256" key="5">
    <source>
        <dbReference type="ARBA" id="ARBA00022741"/>
    </source>
</evidence>
<dbReference type="Pfam" id="PF14714">
    <property type="entry name" value="KH_dom-like"/>
    <property type="match status" value="1"/>
</dbReference>
<dbReference type="HAMAP" id="MF_00195">
    <property type="entry name" value="GTPase_Der"/>
    <property type="match status" value="1"/>
</dbReference>
<comment type="similarity">
    <text evidence="1 8 9 10">Belongs to the TRAFAC class TrmE-Era-EngA-EngB-Septin-like GTPase superfamily. EngA (Der) GTPase family.</text>
</comment>
<evidence type="ECO:0000256" key="6">
    <source>
        <dbReference type="ARBA" id="ARBA00023134"/>
    </source>
</evidence>
<keyword evidence="3 8" id="KW-0690">Ribosome biogenesis</keyword>
<dbReference type="InterPro" id="IPR032859">
    <property type="entry name" value="KH_dom-like"/>
</dbReference>
<dbReference type="FunFam" id="3.40.50.300:FF:000040">
    <property type="entry name" value="GTPase Der"/>
    <property type="match status" value="1"/>
</dbReference>
<accession>A0A6F8VFP6</accession>
<dbReference type="PRINTS" id="PR00326">
    <property type="entry name" value="GTP1OBG"/>
</dbReference>
<evidence type="ECO:0000256" key="4">
    <source>
        <dbReference type="ARBA" id="ARBA00022737"/>
    </source>
</evidence>
<feature type="compositionally biased region" description="Basic and acidic residues" evidence="11">
    <location>
        <begin position="438"/>
        <end position="453"/>
    </location>
</feature>
<dbReference type="AlphaFoldDB" id="A0A6F8VFP6"/>
<dbReference type="GO" id="GO:0042254">
    <property type="term" value="P:ribosome biogenesis"/>
    <property type="evidence" value="ECO:0007669"/>
    <property type="project" value="UniProtKB-KW"/>
</dbReference>
<dbReference type="EMBL" id="AP022853">
    <property type="protein sequence ID" value="BCB27772.1"/>
    <property type="molecule type" value="Genomic_DNA"/>
</dbReference>
<evidence type="ECO:0000313" key="13">
    <source>
        <dbReference type="EMBL" id="BCB27772.1"/>
    </source>
</evidence>
<dbReference type="InterPro" id="IPR016484">
    <property type="entry name" value="GTPase_Der"/>
</dbReference>
<dbReference type="NCBIfam" id="TIGR03594">
    <property type="entry name" value="GTPase_EngA"/>
    <property type="match status" value="1"/>
</dbReference>
<dbReference type="PANTHER" id="PTHR43834">
    <property type="entry name" value="GTPASE DER"/>
    <property type="match status" value="1"/>
</dbReference>
<feature type="binding site" evidence="8">
    <location>
        <begin position="56"/>
        <end position="60"/>
    </location>
    <ligand>
        <name>GTP</name>
        <dbReference type="ChEBI" id="CHEBI:37565"/>
        <label>1</label>
    </ligand>
</feature>
<evidence type="ECO:0000256" key="2">
    <source>
        <dbReference type="ARBA" id="ARBA00020953"/>
    </source>
</evidence>
<feature type="binding site" evidence="8">
    <location>
        <begin position="294"/>
        <end position="297"/>
    </location>
    <ligand>
        <name>GTP</name>
        <dbReference type="ChEBI" id="CHEBI:37565"/>
        <label>2</label>
    </ligand>
</feature>
<dbReference type="InterPro" id="IPR005225">
    <property type="entry name" value="Small_GTP-bd"/>
</dbReference>
<dbReference type="FunFam" id="3.40.50.300:FF:000057">
    <property type="entry name" value="GTPase Der"/>
    <property type="match status" value="1"/>
</dbReference>
<dbReference type="NCBIfam" id="TIGR00231">
    <property type="entry name" value="small_GTP"/>
    <property type="match status" value="2"/>
</dbReference>
<dbReference type="InterPro" id="IPR031166">
    <property type="entry name" value="G_ENGA"/>
</dbReference>
<keyword evidence="6 8" id="KW-0342">GTP-binding</keyword>
<dbReference type="InterPro" id="IPR015946">
    <property type="entry name" value="KH_dom-like_a/b"/>
</dbReference>
<dbReference type="InterPro" id="IPR006073">
    <property type="entry name" value="GTP-bd"/>
</dbReference>
<dbReference type="PIRSF" id="PIRSF006485">
    <property type="entry name" value="GTP-binding_EngA"/>
    <property type="match status" value="1"/>
</dbReference>
<reference evidence="14" key="1">
    <citation type="submission" date="2020-03" db="EMBL/GenBank/DDBJ databases">
        <title>Complete genome sequence of sulfur-oxidizing bacterium skT11.</title>
        <authorList>
            <person name="Kanda M."/>
            <person name="Kojima H."/>
            <person name="Fukui M."/>
        </authorList>
    </citation>
    <scope>NUCLEOTIDE SEQUENCE [LARGE SCALE GENOMIC DNA]</scope>
    <source>
        <strain evidence="14">skT11</strain>
    </source>
</reference>
<feature type="binding site" evidence="8">
    <location>
        <begin position="229"/>
        <end position="233"/>
    </location>
    <ligand>
        <name>GTP</name>
        <dbReference type="ChEBI" id="CHEBI:37565"/>
        <label>2</label>
    </ligand>
</feature>
<keyword evidence="4 10" id="KW-0677">Repeat</keyword>
<feature type="domain" description="EngA-type G" evidence="12">
    <location>
        <begin position="3"/>
        <end position="167"/>
    </location>
</feature>
<proteinExistence type="inferred from homology"/>
<evidence type="ECO:0000256" key="3">
    <source>
        <dbReference type="ARBA" id="ARBA00022517"/>
    </source>
</evidence>
<feature type="domain" description="EngA-type G" evidence="12">
    <location>
        <begin position="176"/>
        <end position="349"/>
    </location>
</feature>
<evidence type="ECO:0000259" key="12">
    <source>
        <dbReference type="PROSITE" id="PS51712"/>
    </source>
</evidence>
<dbReference type="RefSeq" id="WP_173066021.1">
    <property type="nucleotide sequence ID" value="NZ_AP022853.1"/>
</dbReference>
<dbReference type="CDD" id="cd01895">
    <property type="entry name" value="EngA2"/>
    <property type="match status" value="1"/>
</dbReference>
<feature type="binding site" evidence="8">
    <location>
        <begin position="119"/>
        <end position="122"/>
    </location>
    <ligand>
        <name>GTP</name>
        <dbReference type="ChEBI" id="CHEBI:37565"/>
        <label>1</label>
    </ligand>
</feature>
<organism evidence="13 14">
    <name type="scientific">Sulfurimicrobium lacus</name>
    <dbReference type="NCBI Taxonomy" id="2715678"/>
    <lineage>
        <taxon>Bacteria</taxon>
        <taxon>Pseudomonadati</taxon>
        <taxon>Pseudomonadota</taxon>
        <taxon>Betaproteobacteria</taxon>
        <taxon>Nitrosomonadales</taxon>
        <taxon>Sulfuricellaceae</taxon>
        <taxon>Sulfurimicrobium</taxon>
    </lineage>
</organism>
<dbReference type="FunFam" id="3.30.300.20:FF:000004">
    <property type="entry name" value="GTPase Der"/>
    <property type="match status" value="1"/>
</dbReference>
<evidence type="ECO:0000256" key="8">
    <source>
        <dbReference type="HAMAP-Rule" id="MF_00195"/>
    </source>
</evidence>
<keyword evidence="14" id="KW-1185">Reference proteome</keyword>
<feature type="region of interest" description="Disordered" evidence="11">
    <location>
        <begin position="430"/>
        <end position="468"/>
    </location>
</feature>
<name>A0A6F8VFP6_9PROT</name>
<feature type="binding site" evidence="8">
    <location>
        <begin position="182"/>
        <end position="189"/>
    </location>
    <ligand>
        <name>GTP</name>
        <dbReference type="ChEBI" id="CHEBI:37565"/>
        <label>2</label>
    </ligand>
</feature>
<feature type="binding site" evidence="8">
    <location>
        <begin position="9"/>
        <end position="16"/>
    </location>
    <ligand>
        <name>GTP</name>
        <dbReference type="ChEBI" id="CHEBI:37565"/>
        <label>1</label>
    </ligand>
</feature>
<dbReference type="SMART" id="SM00382">
    <property type="entry name" value="AAA"/>
    <property type="match status" value="2"/>
</dbReference>
<keyword evidence="5 8" id="KW-0547">Nucleotide-binding</keyword>
<evidence type="ECO:0000313" key="14">
    <source>
        <dbReference type="Proteomes" id="UP000502260"/>
    </source>
</evidence>
<feature type="compositionally biased region" description="Basic residues" evidence="11">
    <location>
        <begin position="454"/>
        <end position="468"/>
    </location>
</feature>
<sequence length="468" mass="51529">MKPTLVLVGRPNVGKSTLFNRLTKTRDALVADLPGLTRDRHYGHGLVGSKPYLVVDTGGFEPVAKDGILHEMAKQTLQAVDEADCIIFLVDARQGLTPQDKTIAEGLRKSGRPVFLAVNKAEGMRREVVAAEFHELALGVPLVISSAHGEGVRELVELALADFPDEEESEEKDDHPKVAIVGRPNVGKSTLVNRLLGEERVIAFDQPGTTRDSIYIDLERDDRRYTLIDTAGVRKRGKVFEAIEKFSVVKTLQAIEDANVVVLVLDARQDVSEQDAHIAGFILEAGRALVVAINKWDGLDEARREVIKSDLARKLQFLEFAKYHYISALQGTGVGGLFKSIDGAFAAAMKKMSTPMLTRVLIAATEKHQPPKVGPIRPKLRYAHQGGSNPPLVIVHGTATANVADSYKRYLEGVFRTAFELQGTPLRVQFKQGSNPFADRKPAPKTEADENAARSKRRRSRKAYGKKY</sequence>
<evidence type="ECO:0000256" key="9">
    <source>
        <dbReference type="PROSITE-ProRule" id="PRU01049"/>
    </source>
</evidence>
<evidence type="ECO:0000256" key="11">
    <source>
        <dbReference type="SAM" id="MobiDB-lite"/>
    </source>
</evidence>
<comment type="function">
    <text evidence="8 10">GTPase that plays an essential role in the late steps of ribosome biogenesis.</text>
</comment>
<dbReference type="InterPro" id="IPR027417">
    <property type="entry name" value="P-loop_NTPase"/>
</dbReference>
<dbReference type="KEGG" id="slac:SKTS_26580"/>
<dbReference type="InterPro" id="IPR003593">
    <property type="entry name" value="AAA+_ATPase"/>
</dbReference>
<evidence type="ECO:0000256" key="7">
    <source>
        <dbReference type="ARBA" id="ARBA00032345"/>
    </source>
</evidence>
<dbReference type="Pfam" id="PF01926">
    <property type="entry name" value="MMR_HSR1"/>
    <property type="match status" value="2"/>
</dbReference>
<protein>
    <recommendedName>
        <fullName evidence="2 8">GTPase Der</fullName>
    </recommendedName>
    <alternativeName>
        <fullName evidence="7 8">GTP-binding protein EngA</fullName>
    </alternativeName>
</protein>
<dbReference type="PROSITE" id="PS51712">
    <property type="entry name" value="G_ENGA"/>
    <property type="match status" value="2"/>
</dbReference>
<comment type="subunit">
    <text evidence="8">Associates with the 50S ribosomal subunit.</text>
</comment>
<dbReference type="CDD" id="cd01894">
    <property type="entry name" value="EngA1"/>
    <property type="match status" value="1"/>
</dbReference>
<dbReference type="SUPFAM" id="SSF52540">
    <property type="entry name" value="P-loop containing nucleoside triphosphate hydrolases"/>
    <property type="match status" value="2"/>
</dbReference>
<dbReference type="GO" id="GO:0005525">
    <property type="term" value="F:GTP binding"/>
    <property type="evidence" value="ECO:0007669"/>
    <property type="project" value="UniProtKB-UniRule"/>
</dbReference>
<gene>
    <name evidence="8 13" type="primary">der</name>
    <name evidence="13" type="ORF">SKTS_26580</name>
</gene>
<evidence type="ECO:0000256" key="1">
    <source>
        <dbReference type="ARBA" id="ARBA00008279"/>
    </source>
</evidence>